<accession>A0A518DXK6</accession>
<dbReference type="OrthoDB" id="9146593at2"/>
<keyword evidence="2" id="KW-1185">Reference proteome</keyword>
<name>A0A518DXK6_9BACT</name>
<reference evidence="1 2" key="1">
    <citation type="submission" date="2019-02" db="EMBL/GenBank/DDBJ databases">
        <title>Deep-cultivation of Planctomycetes and their phenomic and genomic characterization uncovers novel biology.</title>
        <authorList>
            <person name="Wiegand S."/>
            <person name="Jogler M."/>
            <person name="Boedeker C."/>
            <person name="Pinto D."/>
            <person name="Vollmers J."/>
            <person name="Rivas-Marin E."/>
            <person name="Kohn T."/>
            <person name="Peeters S.H."/>
            <person name="Heuer A."/>
            <person name="Rast P."/>
            <person name="Oberbeckmann S."/>
            <person name="Bunk B."/>
            <person name="Jeske O."/>
            <person name="Meyerdierks A."/>
            <person name="Storesund J.E."/>
            <person name="Kallscheuer N."/>
            <person name="Luecker S."/>
            <person name="Lage O.M."/>
            <person name="Pohl T."/>
            <person name="Merkel B.J."/>
            <person name="Hornburger P."/>
            <person name="Mueller R.-W."/>
            <person name="Bruemmer F."/>
            <person name="Labrenz M."/>
            <person name="Spormann A.M."/>
            <person name="Op den Camp H."/>
            <person name="Overmann J."/>
            <person name="Amann R."/>
            <person name="Jetten M.S.M."/>
            <person name="Mascher T."/>
            <person name="Medema M.H."/>
            <person name="Devos D.P."/>
            <person name="Kaster A.-K."/>
            <person name="Ovreas L."/>
            <person name="Rohde M."/>
            <person name="Galperin M.Y."/>
            <person name="Jogler C."/>
        </authorList>
    </citation>
    <scope>NUCLEOTIDE SEQUENCE [LARGE SCALE GENOMIC DNA]</scope>
    <source>
        <strain evidence="1 2">Pla85_3_4</strain>
    </source>
</reference>
<dbReference type="RefSeq" id="WP_145055179.1">
    <property type="nucleotide sequence ID" value="NZ_CP036433.1"/>
</dbReference>
<evidence type="ECO:0008006" key="3">
    <source>
        <dbReference type="Google" id="ProtNLM"/>
    </source>
</evidence>
<proteinExistence type="predicted"/>
<dbReference type="EMBL" id="CP036433">
    <property type="protein sequence ID" value="QDU96558.1"/>
    <property type="molecule type" value="Genomic_DNA"/>
</dbReference>
<evidence type="ECO:0000313" key="2">
    <source>
        <dbReference type="Proteomes" id="UP000317648"/>
    </source>
</evidence>
<dbReference type="InterPro" id="IPR011447">
    <property type="entry name" value="DUF1552"/>
</dbReference>
<protein>
    <recommendedName>
        <fullName evidence="3">DUF1552 domain-containing protein</fullName>
    </recommendedName>
</protein>
<dbReference type="Proteomes" id="UP000317648">
    <property type="component" value="Chromosome"/>
</dbReference>
<evidence type="ECO:0000313" key="1">
    <source>
        <dbReference type="EMBL" id="QDU96558.1"/>
    </source>
</evidence>
<gene>
    <name evidence="1" type="ORF">Pla8534_43790</name>
</gene>
<dbReference type="KEGG" id="lcre:Pla8534_43790"/>
<organism evidence="1 2">
    <name type="scientific">Lignipirellula cremea</name>
    <dbReference type="NCBI Taxonomy" id="2528010"/>
    <lineage>
        <taxon>Bacteria</taxon>
        <taxon>Pseudomonadati</taxon>
        <taxon>Planctomycetota</taxon>
        <taxon>Planctomycetia</taxon>
        <taxon>Pirellulales</taxon>
        <taxon>Pirellulaceae</taxon>
        <taxon>Lignipirellula</taxon>
    </lineage>
</organism>
<dbReference type="AlphaFoldDB" id="A0A518DXK6"/>
<sequence length="448" mass="48841">MLNKREFLQLTGAGLALPWLELLQPAFGGERQGGTNVKAARCVFIHIPFGVNMWRWFPKEFGPGVDLGPTLAPLQHRADQVTVFSGLRHKNAGGHGESGLFLTGNPNYSGGKLPLTGNTISIDQHIAAACGRETSIPSLVLSMAGGPDTISWDARGTAMYGLCDLPLIYEKLFGSAEVLARGKRHQSILNVVAGDMQRLSQNLGREDARRLSQYADAIASVDAQLVRDRKYYQEEAQEFTTTAPGLSLNANKLDNLGREAYVDTLYDLAALALQSDRTRVITIESPFSQRVSAFDHYPELFPKGMKVAQGWHGSGHNLSQKNEADTPIPAEYLANIDRYWVSKLARFLDRLAGIDHDGATLLDHTVVMFGSGMSWGNHMPDQLPLLIAGGSALGIKHQGHIGYNDRDPHGKHLPKSNASDLLRTISEVCGVPAEGFGESVRVLDELLI</sequence>
<dbReference type="Pfam" id="PF07586">
    <property type="entry name" value="HXXSHH"/>
    <property type="match status" value="1"/>
</dbReference>